<dbReference type="AlphaFoldDB" id="A0A1D1V1E1"/>
<dbReference type="Proteomes" id="UP000186922">
    <property type="component" value="Unassembled WGS sequence"/>
</dbReference>
<sequence length="76" mass="8551">MALWEAEVTALRLSVQLSFGQSKTMKNTVLGENSRFGPYNWFVFSCTKADCIRNLGYVGRGSIRELLYIIDGISKV</sequence>
<protein>
    <submittedName>
        <fullName evidence="1">Uncharacterized protein</fullName>
    </submittedName>
</protein>
<dbReference type="EMBL" id="BDGG01000002">
    <property type="protein sequence ID" value="GAU93772.1"/>
    <property type="molecule type" value="Genomic_DNA"/>
</dbReference>
<evidence type="ECO:0000313" key="1">
    <source>
        <dbReference type="EMBL" id="GAU93772.1"/>
    </source>
</evidence>
<gene>
    <name evidence="1" type="primary">RvY_05659-1</name>
    <name evidence="1" type="synonym">RvY_05659.1</name>
    <name evidence="1" type="ORF">RvY_05659</name>
</gene>
<organism evidence="1 2">
    <name type="scientific">Ramazzottius varieornatus</name>
    <name type="common">Water bear</name>
    <name type="synonym">Tardigrade</name>
    <dbReference type="NCBI Taxonomy" id="947166"/>
    <lineage>
        <taxon>Eukaryota</taxon>
        <taxon>Metazoa</taxon>
        <taxon>Ecdysozoa</taxon>
        <taxon>Tardigrada</taxon>
        <taxon>Eutardigrada</taxon>
        <taxon>Parachela</taxon>
        <taxon>Hypsibioidea</taxon>
        <taxon>Ramazzottiidae</taxon>
        <taxon>Ramazzottius</taxon>
    </lineage>
</organism>
<accession>A0A1D1V1E1</accession>
<proteinExistence type="predicted"/>
<evidence type="ECO:0000313" key="2">
    <source>
        <dbReference type="Proteomes" id="UP000186922"/>
    </source>
</evidence>
<comment type="caution">
    <text evidence="1">The sequence shown here is derived from an EMBL/GenBank/DDBJ whole genome shotgun (WGS) entry which is preliminary data.</text>
</comment>
<reference evidence="1 2" key="1">
    <citation type="journal article" date="2016" name="Nat. Commun.">
        <title>Extremotolerant tardigrade genome and improved radiotolerance of human cultured cells by tardigrade-unique protein.</title>
        <authorList>
            <person name="Hashimoto T."/>
            <person name="Horikawa D.D."/>
            <person name="Saito Y."/>
            <person name="Kuwahara H."/>
            <person name="Kozuka-Hata H."/>
            <person name="Shin-I T."/>
            <person name="Minakuchi Y."/>
            <person name="Ohishi K."/>
            <person name="Motoyama A."/>
            <person name="Aizu T."/>
            <person name="Enomoto A."/>
            <person name="Kondo K."/>
            <person name="Tanaka S."/>
            <person name="Hara Y."/>
            <person name="Koshikawa S."/>
            <person name="Sagara H."/>
            <person name="Miura T."/>
            <person name="Yokobori S."/>
            <person name="Miyagawa K."/>
            <person name="Suzuki Y."/>
            <person name="Kubo T."/>
            <person name="Oyama M."/>
            <person name="Kohara Y."/>
            <person name="Fujiyama A."/>
            <person name="Arakawa K."/>
            <person name="Katayama T."/>
            <person name="Toyoda A."/>
            <person name="Kunieda T."/>
        </authorList>
    </citation>
    <scope>NUCLEOTIDE SEQUENCE [LARGE SCALE GENOMIC DNA]</scope>
    <source>
        <strain evidence="1 2">YOKOZUNA-1</strain>
    </source>
</reference>
<name>A0A1D1V1E1_RAMVA</name>
<keyword evidence="2" id="KW-1185">Reference proteome</keyword>